<sequence>MAAIPPRPSSNILEIFPSELFIHILHHLHDDKPSLKACSLVCPTWHALAPHDLFSDTTIYYNSKPTKLVEFNDFIQSTPTISSHIRTLRLAESRSAVASELNDKLLLSILSALPHLDSLYISWNSFYSLSWNPSPNTTQLPLLKKLYLWDRVRDDGAREGYPSYPLGFISWFPYIQTVVLDYPAIPNQVHHTSSGNLPDHTHIVPNVQDLHLQNPIVTPAYAHRMYSSLQDGLSLHSLKSISIDLRSVADVEGLEDFLSSSNLEIERIEIDPTRSPVERLDSILVAMTQNRLHLSHLKNLRSFTFTLQYMESASVQRMQQDLLIDLLAEIDSPLREVHIQIRNLPNIQVYPRFDLASSIDWHRLNSVLTALKERLLDSVTFDIVQGPYHWSGALYYWQKLVQTHLPSLYSSGFFGFACMKDNQPSFWD</sequence>
<name>A0AAD5Y761_9APHY</name>
<dbReference type="InterPro" id="IPR036047">
    <property type="entry name" value="F-box-like_dom_sf"/>
</dbReference>
<dbReference type="Gene3D" id="1.20.1280.50">
    <property type="match status" value="1"/>
</dbReference>
<protein>
    <recommendedName>
        <fullName evidence="1">F-box domain-containing protein</fullName>
    </recommendedName>
</protein>
<dbReference type="SUPFAM" id="SSF81383">
    <property type="entry name" value="F-box domain"/>
    <property type="match status" value="1"/>
</dbReference>
<comment type="caution">
    <text evidence="2">The sequence shown here is derived from an EMBL/GenBank/DDBJ whole genome shotgun (WGS) entry which is preliminary data.</text>
</comment>
<feature type="domain" description="F-box" evidence="1">
    <location>
        <begin position="17"/>
        <end position="52"/>
    </location>
</feature>
<dbReference type="CDD" id="cd09917">
    <property type="entry name" value="F-box_SF"/>
    <property type="match status" value="1"/>
</dbReference>
<proteinExistence type="predicted"/>
<evidence type="ECO:0000313" key="2">
    <source>
        <dbReference type="EMBL" id="KAJ3473590.1"/>
    </source>
</evidence>
<accession>A0AAD5Y761</accession>
<organism evidence="2 3">
    <name type="scientific">Meripilus lineatus</name>
    <dbReference type="NCBI Taxonomy" id="2056292"/>
    <lineage>
        <taxon>Eukaryota</taxon>
        <taxon>Fungi</taxon>
        <taxon>Dikarya</taxon>
        <taxon>Basidiomycota</taxon>
        <taxon>Agaricomycotina</taxon>
        <taxon>Agaricomycetes</taxon>
        <taxon>Polyporales</taxon>
        <taxon>Meripilaceae</taxon>
        <taxon>Meripilus</taxon>
    </lineage>
</organism>
<dbReference type="SUPFAM" id="SSF52047">
    <property type="entry name" value="RNI-like"/>
    <property type="match status" value="1"/>
</dbReference>
<dbReference type="InterPro" id="IPR001810">
    <property type="entry name" value="F-box_dom"/>
</dbReference>
<evidence type="ECO:0000259" key="1">
    <source>
        <dbReference type="Pfam" id="PF12937"/>
    </source>
</evidence>
<dbReference type="Pfam" id="PF12937">
    <property type="entry name" value="F-box-like"/>
    <property type="match status" value="1"/>
</dbReference>
<dbReference type="AlphaFoldDB" id="A0AAD5Y761"/>
<evidence type="ECO:0000313" key="3">
    <source>
        <dbReference type="Proteomes" id="UP001212997"/>
    </source>
</evidence>
<gene>
    <name evidence="2" type="ORF">NLI96_g12924</name>
</gene>
<reference evidence="2" key="1">
    <citation type="submission" date="2022-07" db="EMBL/GenBank/DDBJ databases">
        <title>Genome Sequence of Physisporinus lineatus.</title>
        <authorList>
            <person name="Buettner E."/>
        </authorList>
    </citation>
    <scope>NUCLEOTIDE SEQUENCE</scope>
    <source>
        <strain evidence="2">VT162</strain>
    </source>
</reference>
<keyword evidence="3" id="KW-1185">Reference proteome</keyword>
<dbReference type="EMBL" id="JANAWD010001330">
    <property type="protein sequence ID" value="KAJ3473590.1"/>
    <property type="molecule type" value="Genomic_DNA"/>
</dbReference>
<dbReference type="Proteomes" id="UP001212997">
    <property type="component" value="Unassembled WGS sequence"/>
</dbReference>